<dbReference type="FunFam" id="3.40.50.2300:FF:000001">
    <property type="entry name" value="DNA-binding response regulator PhoB"/>
    <property type="match status" value="1"/>
</dbReference>
<dbReference type="Pfam" id="PF00072">
    <property type="entry name" value="Response_reg"/>
    <property type="match status" value="1"/>
</dbReference>
<dbReference type="InterPro" id="IPR016032">
    <property type="entry name" value="Sig_transdc_resp-reg_C-effctor"/>
</dbReference>
<keyword evidence="6" id="KW-0804">Transcription</keyword>
<evidence type="ECO:0000313" key="14">
    <source>
        <dbReference type="EMBL" id="MCS4157589.1"/>
    </source>
</evidence>
<evidence type="ECO:0000256" key="3">
    <source>
        <dbReference type="ARBA" id="ARBA00023012"/>
    </source>
</evidence>
<reference evidence="13" key="1">
    <citation type="submission" date="2022-08" db="EMBL/GenBank/DDBJ databases">
        <title>Genomic Encyclopedia of Type Strains, Phase V (KMG-V): Genome sequencing to study the core and pangenomes of soil and plant-associated prokaryotes.</title>
        <authorList>
            <person name="Whitman W."/>
        </authorList>
    </citation>
    <scope>NUCLEOTIDE SEQUENCE</scope>
    <source>
        <strain evidence="12">SP2016B</strain>
        <strain evidence="14">SP3002</strain>
        <strain evidence="13">SP3026</strain>
    </source>
</reference>
<dbReference type="GO" id="GO:0000976">
    <property type="term" value="F:transcription cis-regulatory region binding"/>
    <property type="evidence" value="ECO:0007669"/>
    <property type="project" value="TreeGrafter"/>
</dbReference>
<comment type="function">
    <text evidence="7">This protein is a positive regulator for the phosphate regulon. Transcription of this operon is positively regulated by PhoB and PhoR when phosphate is limited.</text>
</comment>
<feature type="DNA-binding region" description="OmpR/PhoB-type" evidence="9">
    <location>
        <begin position="137"/>
        <end position="236"/>
    </location>
</feature>
<dbReference type="AlphaFoldDB" id="A0A9X2ZUN9"/>
<dbReference type="PROSITE" id="PS50110">
    <property type="entry name" value="RESPONSE_REGULATORY"/>
    <property type="match status" value="1"/>
</dbReference>
<dbReference type="Proteomes" id="UP001155144">
    <property type="component" value="Unassembled WGS sequence"/>
</dbReference>
<evidence type="ECO:0000259" key="10">
    <source>
        <dbReference type="PROSITE" id="PS50110"/>
    </source>
</evidence>
<feature type="modified residue" description="4-aspartylphosphate" evidence="8">
    <location>
        <position position="57"/>
    </location>
</feature>
<dbReference type="PROSITE" id="PS51755">
    <property type="entry name" value="OMPR_PHOB"/>
    <property type="match status" value="1"/>
</dbReference>
<dbReference type="FunFam" id="1.10.10.10:FF:000018">
    <property type="entry name" value="DNA-binding response regulator ResD"/>
    <property type="match status" value="1"/>
</dbReference>
<name>A0A9X2ZUN9_9BACT</name>
<dbReference type="EMBL" id="JANTZM010000006">
    <property type="protein sequence ID" value="MCS4157589.1"/>
    <property type="molecule type" value="Genomic_DNA"/>
</dbReference>
<gene>
    <name evidence="13" type="ORF">GGP45_000517</name>
    <name evidence="12" type="ORF">GGP82_000506</name>
    <name evidence="14" type="ORF">GGP99_001549</name>
</gene>
<evidence type="ECO:0000256" key="8">
    <source>
        <dbReference type="PROSITE-ProRule" id="PRU00169"/>
    </source>
</evidence>
<evidence type="ECO:0000313" key="15">
    <source>
        <dbReference type="Proteomes" id="UP001155144"/>
    </source>
</evidence>
<evidence type="ECO:0000256" key="5">
    <source>
        <dbReference type="ARBA" id="ARBA00023125"/>
    </source>
</evidence>
<dbReference type="GO" id="GO:0032993">
    <property type="term" value="C:protein-DNA complex"/>
    <property type="evidence" value="ECO:0007669"/>
    <property type="project" value="TreeGrafter"/>
</dbReference>
<dbReference type="GO" id="GO:0000156">
    <property type="term" value="F:phosphorelay response regulator activity"/>
    <property type="evidence" value="ECO:0007669"/>
    <property type="project" value="TreeGrafter"/>
</dbReference>
<dbReference type="InterPro" id="IPR011006">
    <property type="entry name" value="CheY-like_superfamily"/>
</dbReference>
<keyword evidence="3" id="KW-0902">Two-component regulatory system</keyword>
<dbReference type="PANTHER" id="PTHR48111:SF1">
    <property type="entry name" value="TWO-COMPONENT RESPONSE REGULATOR ORR33"/>
    <property type="match status" value="1"/>
</dbReference>
<dbReference type="SMART" id="SM00862">
    <property type="entry name" value="Trans_reg_C"/>
    <property type="match status" value="1"/>
</dbReference>
<evidence type="ECO:0000256" key="6">
    <source>
        <dbReference type="ARBA" id="ARBA00023163"/>
    </source>
</evidence>
<comment type="caution">
    <text evidence="13">The sequence shown here is derived from an EMBL/GenBank/DDBJ whole genome shotgun (WGS) entry which is preliminary data.</text>
</comment>
<proteinExistence type="predicted"/>
<dbReference type="Gene3D" id="3.40.50.2300">
    <property type="match status" value="1"/>
</dbReference>
<dbReference type="RefSeq" id="WP_118841343.1">
    <property type="nucleotide sequence ID" value="NZ_CALTSD010000009.1"/>
</dbReference>
<dbReference type="Gene3D" id="1.10.10.10">
    <property type="entry name" value="Winged helix-like DNA-binding domain superfamily/Winged helix DNA-binding domain"/>
    <property type="match status" value="1"/>
</dbReference>
<dbReference type="InterPro" id="IPR039420">
    <property type="entry name" value="WalR-like"/>
</dbReference>
<dbReference type="Proteomes" id="UP001155034">
    <property type="component" value="Unassembled WGS sequence"/>
</dbReference>
<dbReference type="PANTHER" id="PTHR48111">
    <property type="entry name" value="REGULATOR OF RPOS"/>
    <property type="match status" value="1"/>
</dbReference>
<dbReference type="EMBL" id="JANUBL010000001">
    <property type="protein sequence ID" value="MCS4120199.1"/>
    <property type="molecule type" value="Genomic_DNA"/>
</dbReference>
<dbReference type="GO" id="GO:0005829">
    <property type="term" value="C:cytosol"/>
    <property type="evidence" value="ECO:0007669"/>
    <property type="project" value="TreeGrafter"/>
</dbReference>
<keyword evidence="4" id="KW-0805">Transcription regulation</keyword>
<sequence length="245" mass="27575">MTTAAEKRILLVEDDDDIADLLELHLTDAGHAVDVVGDGDDGLAQALTEAYDLIVLDIMLPGTDGFDICRRLRQEKCPTPILMVTAKTEEVDKVLGLELGADDYITKPFSIREVLARVKALFRRVEVDQDVHAEADETPIELGKVVVEPEKRKVTVEGEAVDLTSKEFELLLLFARHPGRAFSRDELLDEVWGYQYSGYSHTVNTHINRLRNKIEPDPSEPRYVKTVWGVGYRFAEREELAARDA</sequence>
<evidence type="ECO:0000256" key="4">
    <source>
        <dbReference type="ARBA" id="ARBA00023015"/>
    </source>
</evidence>
<evidence type="ECO:0000313" key="13">
    <source>
        <dbReference type="EMBL" id="MCS4120199.1"/>
    </source>
</evidence>
<dbReference type="InterPro" id="IPR036388">
    <property type="entry name" value="WH-like_DNA-bd_sf"/>
</dbReference>
<dbReference type="Pfam" id="PF00486">
    <property type="entry name" value="Trans_reg_C"/>
    <property type="match status" value="1"/>
</dbReference>
<evidence type="ECO:0000256" key="7">
    <source>
        <dbReference type="ARBA" id="ARBA00024735"/>
    </source>
</evidence>
<dbReference type="SMART" id="SM00448">
    <property type="entry name" value="REC"/>
    <property type="match status" value="1"/>
</dbReference>
<dbReference type="Gene3D" id="6.10.250.690">
    <property type="match status" value="1"/>
</dbReference>
<evidence type="ECO:0000256" key="2">
    <source>
        <dbReference type="ARBA" id="ARBA00022553"/>
    </source>
</evidence>
<dbReference type="InterPro" id="IPR001789">
    <property type="entry name" value="Sig_transdc_resp-reg_receiver"/>
</dbReference>
<feature type="domain" description="OmpR/PhoB-type" evidence="11">
    <location>
        <begin position="137"/>
        <end position="236"/>
    </location>
</feature>
<dbReference type="EMBL" id="JANTYZ010000001">
    <property type="protein sequence ID" value="MCS3863975.1"/>
    <property type="molecule type" value="Genomic_DNA"/>
</dbReference>
<evidence type="ECO:0000259" key="11">
    <source>
        <dbReference type="PROSITE" id="PS51755"/>
    </source>
</evidence>
<evidence type="ECO:0000313" key="12">
    <source>
        <dbReference type="EMBL" id="MCS3863975.1"/>
    </source>
</evidence>
<evidence type="ECO:0000256" key="9">
    <source>
        <dbReference type="PROSITE-ProRule" id="PRU01091"/>
    </source>
</evidence>
<evidence type="ECO:0000256" key="1">
    <source>
        <dbReference type="ARBA" id="ARBA00013332"/>
    </source>
</evidence>
<accession>A0A9X2ZUN9</accession>
<dbReference type="Proteomes" id="UP001155110">
    <property type="component" value="Unassembled WGS sequence"/>
</dbReference>
<dbReference type="GO" id="GO:0006355">
    <property type="term" value="P:regulation of DNA-templated transcription"/>
    <property type="evidence" value="ECO:0007669"/>
    <property type="project" value="InterPro"/>
</dbReference>
<protein>
    <recommendedName>
        <fullName evidence="1">Phosphate regulon transcriptional regulatory protein PhoB</fullName>
    </recommendedName>
</protein>
<dbReference type="SUPFAM" id="SSF52172">
    <property type="entry name" value="CheY-like"/>
    <property type="match status" value="1"/>
</dbReference>
<keyword evidence="2 8" id="KW-0597">Phosphoprotein</keyword>
<keyword evidence="5 9" id="KW-0238">DNA-binding</keyword>
<organism evidence="13 15">
    <name type="scientific">Salinibacter ruber</name>
    <dbReference type="NCBI Taxonomy" id="146919"/>
    <lineage>
        <taxon>Bacteria</taxon>
        <taxon>Pseudomonadati</taxon>
        <taxon>Rhodothermota</taxon>
        <taxon>Rhodothermia</taxon>
        <taxon>Rhodothermales</taxon>
        <taxon>Salinibacteraceae</taxon>
        <taxon>Salinibacter</taxon>
    </lineage>
</organism>
<feature type="domain" description="Response regulatory" evidence="10">
    <location>
        <begin position="8"/>
        <end position="122"/>
    </location>
</feature>
<dbReference type="SUPFAM" id="SSF46894">
    <property type="entry name" value="C-terminal effector domain of the bipartite response regulators"/>
    <property type="match status" value="1"/>
</dbReference>
<dbReference type="CDD" id="cd00383">
    <property type="entry name" value="trans_reg_C"/>
    <property type="match status" value="1"/>
</dbReference>
<dbReference type="InterPro" id="IPR001867">
    <property type="entry name" value="OmpR/PhoB-type_DNA-bd"/>
</dbReference>